<comment type="similarity">
    <text evidence="1">Belongs to the N(4)/N(6)-methyltransferase family.</text>
</comment>
<dbReference type="PANTHER" id="PTHR13370:SF3">
    <property type="entry name" value="TRNA (GUANINE(10)-N2)-METHYLTRANSFERASE HOMOLOG"/>
    <property type="match status" value="1"/>
</dbReference>
<feature type="domain" description="DNA methylase N-4/N-6" evidence="4">
    <location>
        <begin position="26"/>
        <end position="355"/>
    </location>
</feature>
<proteinExistence type="inferred from homology"/>
<organism evidence="6 7">
    <name type="scientific">Candidatus Coatesbacteria bacterium RBG_13_66_14</name>
    <dbReference type="NCBI Taxonomy" id="1817816"/>
    <lineage>
        <taxon>Bacteria</taxon>
        <taxon>Candidatus Coatesiibacteriota</taxon>
    </lineage>
</organism>
<dbReference type="GO" id="GO:0009307">
    <property type="term" value="P:DNA restriction-modification system"/>
    <property type="evidence" value="ECO:0007669"/>
    <property type="project" value="InterPro"/>
</dbReference>
<dbReference type="InterPro" id="IPR002052">
    <property type="entry name" value="DNA_methylase_N6_adenine_CS"/>
</dbReference>
<evidence type="ECO:0000313" key="7">
    <source>
        <dbReference type="Proteomes" id="UP000177187"/>
    </source>
</evidence>
<evidence type="ECO:0000259" key="4">
    <source>
        <dbReference type="Pfam" id="PF01555"/>
    </source>
</evidence>
<dbReference type="InterPro" id="IPR002941">
    <property type="entry name" value="DNA_methylase_N4/N6"/>
</dbReference>
<dbReference type="GO" id="GO:0005737">
    <property type="term" value="C:cytoplasm"/>
    <property type="evidence" value="ECO:0007669"/>
    <property type="project" value="TreeGrafter"/>
</dbReference>
<evidence type="ECO:0000256" key="3">
    <source>
        <dbReference type="ARBA" id="ARBA00022679"/>
    </source>
</evidence>
<dbReference type="PROSITE" id="PS00092">
    <property type="entry name" value="N6_MTASE"/>
    <property type="match status" value="1"/>
</dbReference>
<dbReference type="InterPro" id="IPR001091">
    <property type="entry name" value="RM_Methyltransferase"/>
</dbReference>
<name>A0A1F5FBB3_9BACT</name>
<dbReference type="STRING" id="1817816.A2Y64_04440"/>
<evidence type="ECO:0000259" key="5">
    <source>
        <dbReference type="Pfam" id="PF04471"/>
    </source>
</evidence>
<dbReference type="AlphaFoldDB" id="A0A1F5FBB3"/>
<dbReference type="Pfam" id="PF01555">
    <property type="entry name" value="N6_N4_Mtase"/>
    <property type="match status" value="1"/>
</dbReference>
<dbReference type="GO" id="GO:0008170">
    <property type="term" value="F:N-methyltransferase activity"/>
    <property type="evidence" value="ECO:0007669"/>
    <property type="project" value="InterPro"/>
</dbReference>
<dbReference type="PRINTS" id="PR00508">
    <property type="entry name" value="S21N4MTFRASE"/>
</dbReference>
<dbReference type="Gene3D" id="3.40.50.150">
    <property type="entry name" value="Vaccinia Virus protein VP39"/>
    <property type="match status" value="1"/>
</dbReference>
<gene>
    <name evidence="6" type="ORF">A2Y64_04440</name>
</gene>
<dbReference type="PANTHER" id="PTHR13370">
    <property type="entry name" value="RNA METHYLASE-RELATED"/>
    <property type="match status" value="1"/>
</dbReference>
<protein>
    <submittedName>
        <fullName evidence="6">DNA methylase</fullName>
    </submittedName>
</protein>
<dbReference type="Proteomes" id="UP000177187">
    <property type="component" value="Unassembled WGS sequence"/>
</dbReference>
<keyword evidence="3" id="KW-0808">Transferase</keyword>
<comment type="caution">
    <text evidence="6">The sequence shown here is derived from an EMBL/GenBank/DDBJ whole genome shotgun (WGS) entry which is preliminary data.</text>
</comment>
<dbReference type="Pfam" id="PF04471">
    <property type="entry name" value="Mrr_cat"/>
    <property type="match status" value="1"/>
</dbReference>
<keyword evidence="2 6" id="KW-0489">Methyltransferase</keyword>
<dbReference type="InterPro" id="IPR007560">
    <property type="entry name" value="Restrct_endonuc_IV_Mrr"/>
</dbReference>
<sequence length="551" mass="63400">MADWTNKLFFGDNLDVLRRHIPDESVDLVYLDPPFNSKADYNMLFKEVDGTPSASQFRSFTDFWHWDETSARTYHELVTGGDAPPALVDLLQGFERFLGHNDMFAYLVMMAPRLVELRRVLKPMGSIYLHCDPTASHYLKLILDSIFGVKNYRNEINWVRSQPKSHTTVNFPKCKDVIYRYSRGEVVIFNKVYRQQDPAYVAKFYRFVDEKGRRYQLGDLTNPNKKRPNLTYEFLGVTRVWRWTRERMEKAYKDGLIVQSEPGTVPRYKRYLDEMPGLPVTDVWNDIEHLHGSNTEFLGYPTQKPQALLERILLASSNEGDVVLDPFCGCGTTIAAAQALDRRWIGIDITYLAINLIKSRLADHFGDEAAYEVHGEPRDWNSARELAQRTDMPRKEFELWALSLVHARPLGDPEKKGGGDRGIDGVLFFRDGKTEKSLETKKIVVQVKSDLNPKVTYARDLRGVMEREKAEIGALILLHRAGERSEIHREAAGAGFYHSDLMQRDYPRIQVLQVDALLEGRERLEYPSVGRLDLLRHAGKIEKSGGQLKLE</sequence>
<dbReference type="GO" id="GO:0003677">
    <property type="term" value="F:DNA binding"/>
    <property type="evidence" value="ECO:0007669"/>
    <property type="project" value="InterPro"/>
</dbReference>
<dbReference type="GO" id="GO:0004519">
    <property type="term" value="F:endonuclease activity"/>
    <property type="evidence" value="ECO:0007669"/>
    <property type="project" value="InterPro"/>
</dbReference>
<dbReference type="GO" id="GO:0032259">
    <property type="term" value="P:methylation"/>
    <property type="evidence" value="ECO:0007669"/>
    <property type="project" value="UniProtKB-KW"/>
</dbReference>
<evidence type="ECO:0000256" key="2">
    <source>
        <dbReference type="ARBA" id="ARBA00022603"/>
    </source>
</evidence>
<dbReference type="EMBL" id="MFAF01000058">
    <property type="protein sequence ID" value="OGD76869.1"/>
    <property type="molecule type" value="Genomic_DNA"/>
</dbReference>
<feature type="domain" description="Restriction endonuclease type IV Mrr" evidence="5">
    <location>
        <begin position="392"/>
        <end position="483"/>
    </location>
</feature>
<reference evidence="6 7" key="1">
    <citation type="journal article" date="2016" name="Nat. Commun.">
        <title>Thousands of microbial genomes shed light on interconnected biogeochemical processes in an aquifer system.</title>
        <authorList>
            <person name="Anantharaman K."/>
            <person name="Brown C.T."/>
            <person name="Hug L.A."/>
            <person name="Sharon I."/>
            <person name="Castelle C.J."/>
            <person name="Probst A.J."/>
            <person name="Thomas B.C."/>
            <person name="Singh A."/>
            <person name="Wilkins M.J."/>
            <person name="Karaoz U."/>
            <person name="Brodie E.L."/>
            <person name="Williams K.H."/>
            <person name="Hubbard S.S."/>
            <person name="Banfield J.F."/>
        </authorList>
    </citation>
    <scope>NUCLEOTIDE SEQUENCE [LARGE SCALE GENOMIC DNA]</scope>
</reference>
<dbReference type="InterPro" id="IPR029063">
    <property type="entry name" value="SAM-dependent_MTases_sf"/>
</dbReference>
<evidence type="ECO:0000313" key="6">
    <source>
        <dbReference type="EMBL" id="OGD76869.1"/>
    </source>
</evidence>
<dbReference type="SUPFAM" id="SSF53335">
    <property type="entry name" value="S-adenosyl-L-methionine-dependent methyltransferases"/>
    <property type="match status" value="1"/>
</dbReference>
<accession>A0A1F5FBB3</accession>
<evidence type="ECO:0000256" key="1">
    <source>
        <dbReference type="ARBA" id="ARBA00006594"/>
    </source>
</evidence>